<dbReference type="PROSITE" id="PS51782">
    <property type="entry name" value="LYSM"/>
    <property type="match status" value="1"/>
</dbReference>
<keyword evidence="3" id="KW-1185">Reference proteome</keyword>
<dbReference type="Proteomes" id="UP000218238">
    <property type="component" value="Unassembled WGS sequence"/>
</dbReference>
<dbReference type="OrthoDB" id="9815939at2"/>
<comment type="caution">
    <text evidence="2">The sequence shown here is derived from an EMBL/GenBank/DDBJ whole genome shotgun (WGS) entry which is preliminary data.</text>
</comment>
<sequence>MVYTVETGDTLFKIAEKIYGDRICWQVIYNANPEVIVLVPGVKLIVPKYCYYRYLFSDLTANNQLQFG</sequence>
<protein>
    <recommendedName>
        <fullName evidence="1">LysM domain-containing protein</fullName>
    </recommendedName>
</protein>
<dbReference type="InterPro" id="IPR036779">
    <property type="entry name" value="LysM_dom_sf"/>
</dbReference>
<proteinExistence type="predicted"/>
<organism evidence="2 3">
    <name type="scientific">Brunnivagina elsteri CCALA 953</name>
    <dbReference type="NCBI Taxonomy" id="987040"/>
    <lineage>
        <taxon>Bacteria</taxon>
        <taxon>Bacillati</taxon>
        <taxon>Cyanobacteriota</taxon>
        <taxon>Cyanophyceae</taxon>
        <taxon>Nostocales</taxon>
        <taxon>Calotrichaceae</taxon>
        <taxon>Brunnivagina</taxon>
    </lineage>
</organism>
<dbReference type="Gene3D" id="3.10.350.10">
    <property type="entry name" value="LysM domain"/>
    <property type="match status" value="1"/>
</dbReference>
<evidence type="ECO:0000259" key="1">
    <source>
        <dbReference type="PROSITE" id="PS51782"/>
    </source>
</evidence>
<dbReference type="Pfam" id="PF01476">
    <property type="entry name" value="LysM"/>
    <property type="match status" value="1"/>
</dbReference>
<reference evidence="2 3" key="1">
    <citation type="submission" date="2017-08" db="EMBL/GenBank/DDBJ databases">
        <title>Draft genome sequence of filamentous cyanobacterium Calothrix elsteri CCALA 953.</title>
        <authorList>
            <person name="Gagunashvili A.N."/>
            <person name="Elster J."/>
            <person name="Andresson O.S."/>
        </authorList>
    </citation>
    <scope>NUCLEOTIDE SEQUENCE [LARGE SCALE GENOMIC DNA]</scope>
    <source>
        <strain evidence="2 3">CCALA 953</strain>
    </source>
</reference>
<dbReference type="SUPFAM" id="SSF54106">
    <property type="entry name" value="LysM domain"/>
    <property type="match status" value="1"/>
</dbReference>
<dbReference type="RefSeq" id="WP_095724528.1">
    <property type="nucleotide sequence ID" value="NZ_NTFS01000472.1"/>
</dbReference>
<dbReference type="SMART" id="SM00257">
    <property type="entry name" value="LysM"/>
    <property type="match status" value="1"/>
</dbReference>
<feature type="domain" description="LysM" evidence="1">
    <location>
        <begin position="1"/>
        <end position="46"/>
    </location>
</feature>
<name>A0A2A2TBS7_9CYAN</name>
<evidence type="ECO:0000313" key="3">
    <source>
        <dbReference type="Proteomes" id="UP000218238"/>
    </source>
</evidence>
<dbReference type="CDD" id="cd00118">
    <property type="entry name" value="LysM"/>
    <property type="match status" value="1"/>
</dbReference>
<dbReference type="EMBL" id="NTFS01000472">
    <property type="protein sequence ID" value="PAX51108.1"/>
    <property type="molecule type" value="Genomic_DNA"/>
</dbReference>
<accession>A0A2A2TBS7</accession>
<dbReference type="InterPro" id="IPR018392">
    <property type="entry name" value="LysM"/>
</dbReference>
<gene>
    <name evidence="2" type="ORF">CK510_26625</name>
</gene>
<evidence type="ECO:0000313" key="2">
    <source>
        <dbReference type="EMBL" id="PAX51108.1"/>
    </source>
</evidence>
<dbReference type="AlphaFoldDB" id="A0A2A2TBS7"/>